<dbReference type="AlphaFoldDB" id="A0A5J5KYN4"/>
<sequence>MARPSQEESMKTHSNASRRSFLKHVGGIGAVVTLVGALSA</sequence>
<keyword evidence="3" id="KW-1185">Reference proteome</keyword>
<keyword evidence="1" id="KW-0472">Membrane</keyword>
<dbReference type="Proteomes" id="UP000325957">
    <property type="component" value="Unassembled WGS sequence"/>
</dbReference>
<accession>A0A5J5KYN4</accession>
<dbReference type="NCBIfam" id="TIGR01409">
    <property type="entry name" value="TAT_signal_seq"/>
    <property type="match status" value="1"/>
</dbReference>
<name>A0A5J5KYN4_9MICC</name>
<feature type="transmembrane region" description="Helical" evidence="1">
    <location>
        <begin position="21"/>
        <end position="39"/>
    </location>
</feature>
<keyword evidence="1" id="KW-0812">Transmembrane</keyword>
<comment type="caution">
    <text evidence="2">The sequence shown here is derived from an EMBL/GenBank/DDBJ whole genome shotgun (WGS) entry which is preliminary data.</text>
</comment>
<organism evidence="2 3">
    <name type="scientific">Kocuria coralli</name>
    <dbReference type="NCBI Taxonomy" id="1461025"/>
    <lineage>
        <taxon>Bacteria</taxon>
        <taxon>Bacillati</taxon>
        <taxon>Actinomycetota</taxon>
        <taxon>Actinomycetes</taxon>
        <taxon>Micrococcales</taxon>
        <taxon>Micrococcaceae</taxon>
        <taxon>Kocuria</taxon>
    </lineage>
</organism>
<dbReference type="PROSITE" id="PS51318">
    <property type="entry name" value="TAT"/>
    <property type="match status" value="1"/>
</dbReference>
<gene>
    <name evidence="2" type="ORF">FCK90_04325</name>
</gene>
<keyword evidence="1" id="KW-1133">Transmembrane helix</keyword>
<dbReference type="InterPro" id="IPR019546">
    <property type="entry name" value="TAT_signal_bac_arc"/>
</dbReference>
<evidence type="ECO:0000313" key="2">
    <source>
        <dbReference type="EMBL" id="KAA9394769.1"/>
    </source>
</evidence>
<protein>
    <submittedName>
        <fullName evidence="2">Twin-arginine translocation signal domain-containing protein</fullName>
    </submittedName>
</protein>
<dbReference type="EMBL" id="SZWF01000004">
    <property type="protein sequence ID" value="KAA9394769.1"/>
    <property type="molecule type" value="Genomic_DNA"/>
</dbReference>
<evidence type="ECO:0000256" key="1">
    <source>
        <dbReference type="SAM" id="Phobius"/>
    </source>
</evidence>
<evidence type="ECO:0000313" key="3">
    <source>
        <dbReference type="Proteomes" id="UP000325957"/>
    </source>
</evidence>
<dbReference type="InterPro" id="IPR006311">
    <property type="entry name" value="TAT_signal"/>
</dbReference>
<reference evidence="2 3" key="1">
    <citation type="submission" date="2019-05" db="EMBL/GenBank/DDBJ databases">
        <title>Kocuria coralli sp. nov., a novel actinobacterium isolated from coral reef seawater.</title>
        <authorList>
            <person name="Li J."/>
        </authorList>
    </citation>
    <scope>NUCLEOTIDE SEQUENCE [LARGE SCALE GENOMIC DNA]</scope>
    <source>
        <strain evidence="2 3">SCSIO 13007</strain>
    </source>
</reference>
<proteinExistence type="predicted"/>